<gene>
    <name evidence="2" type="ORF">CEXT_87201</name>
</gene>
<accession>A0AAV4T650</accession>
<organism evidence="2 3">
    <name type="scientific">Caerostris extrusa</name>
    <name type="common">Bark spider</name>
    <name type="synonym">Caerostris bankana</name>
    <dbReference type="NCBI Taxonomy" id="172846"/>
    <lineage>
        <taxon>Eukaryota</taxon>
        <taxon>Metazoa</taxon>
        <taxon>Ecdysozoa</taxon>
        <taxon>Arthropoda</taxon>
        <taxon>Chelicerata</taxon>
        <taxon>Arachnida</taxon>
        <taxon>Araneae</taxon>
        <taxon>Araneomorphae</taxon>
        <taxon>Entelegynae</taxon>
        <taxon>Araneoidea</taxon>
        <taxon>Araneidae</taxon>
        <taxon>Caerostris</taxon>
    </lineage>
</organism>
<evidence type="ECO:0000313" key="3">
    <source>
        <dbReference type="Proteomes" id="UP001054945"/>
    </source>
</evidence>
<dbReference type="AlphaFoldDB" id="A0AAV4T650"/>
<proteinExistence type="predicted"/>
<feature type="region of interest" description="Disordered" evidence="1">
    <location>
        <begin position="56"/>
        <end position="87"/>
    </location>
</feature>
<protein>
    <submittedName>
        <fullName evidence="2">Uncharacterized protein</fullName>
    </submittedName>
</protein>
<keyword evidence="3" id="KW-1185">Reference proteome</keyword>
<feature type="compositionally biased region" description="Polar residues" evidence="1">
    <location>
        <begin position="20"/>
        <end position="29"/>
    </location>
</feature>
<feature type="region of interest" description="Disordered" evidence="1">
    <location>
        <begin position="1"/>
        <end position="42"/>
    </location>
</feature>
<dbReference type="EMBL" id="BPLR01010739">
    <property type="protein sequence ID" value="GIY41689.1"/>
    <property type="molecule type" value="Genomic_DNA"/>
</dbReference>
<feature type="compositionally biased region" description="Basic residues" evidence="1">
    <location>
        <begin position="31"/>
        <end position="41"/>
    </location>
</feature>
<reference evidence="2 3" key="1">
    <citation type="submission" date="2021-06" db="EMBL/GenBank/DDBJ databases">
        <title>Caerostris extrusa draft genome.</title>
        <authorList>
            <person name="Kono N."/>
            <person name="Arakawa K."/>
        </authorList>
    </citation>
    <scope>NUCLEOTIDE SEQUENCE [LARGE SCALE GENOMIC DNA]</scope>
</reference>
<feature type="compositionally biased region" description="Polar residues" evidence="1">
    <location>
        <begin position="64"/>
        <end position="73"/>
    </location>
</feature>
<evidence type="ECO:0000313" key="2">
    <source>
        <dbReference type="EMBL" id="GIY41689.1"/>
    </source>
</evidence>
<sequence length="87" mass="9887">MGKSEERELTRIEYPAKANPDQSAPSDTQVPRRKKGLHNRGLRTAVTRIGIRYCFKERDRRGRSSNNASTASPRVTEPPLIPSFKCF</sequence>
<comment type="caution">
    <text evidence="2">The sequence shown here is derived from an EMBL/GenBank/DDBJ whole genome shotgun (WGS) entry which is preliminary data.</text>
</comment>
<evidence type="ECO:0000256" key="1">
    <source>
        <dbReference type="SAM" id="MobiDB-lite"/>
    </source>
</evidence>
<dbReference type="Proteomes" id="UP001054945">
    <property type="component" value="Unassembled WGS sequence"/>
</dbReference>
<name>A0AAV4T650_CAEEX</name>
<feature type="compositionally biased region" description="Basic and acidic residues" evidence="1">
    <location>
        <begin position="1"/>
        <end position="11"/>
    </location>
</feature>